<name>X1KIX0_9ZZZZ</name>
<gene>
    <name evidence="2" type="ORF">S06H3_19513</name>
</gene>
<accession>X1KIX0</accession>
<feature type="domain" description="Polysaccharide biosynthesis protein CapD-like" evidence="1">
    <location>
        <begin position="2"/>
        <end position="63"/>
    </location>
</feature>
<evidence type="ECO:0000259" key="1">
    <source>
        <dbReference type="Pfam" id="PF02719"/>
    </source>
</evidence>
<proteinExistence type="predicted"/>
<dbReference type="InterPro" id="IPR003869">
    <property type="entry name" value="Polysac_CapD-like"/>
</dbReference>
<evidence type="ECO:0000313" key="2">
    <source>
        <dbReference type="EMBL" id="GAI06643.1"/>
    </source>
</evidence>
<comment type="caution">
    <text evidence="2">The sequence shown here is derived from an EMBL/GenBank/DDBJ whole genome shotgun (WGS) entry which is preliminary data.</text>
</comment>
<sequence length="65" mass="7105">MEVAKGGEIFVPANVQSKKIVDLAKEISDDLEVVGVRPGEKIAEKLISGEEQGRAIRVGDMWVIR</sequence>
<reference evidence="2" key="1">
    <citation type="journal article" date="2014" name="Front. Microbiol.">
        <title>High frequency of phylogenetically diverse reductive dehalogenase-homologous genes in deep subseafloor sedimentary metagenomes.</title>
        <authorList>
            <person name="Kawai M."/>
            <person name="Futagami T."/>
            <person name="Toyoda A."/>
            <person name="Takaki Y."/>
            <person name="Nishi S."/>
            <person name="Hori S."/>
            <person name="Arai W."/>
            <person name="Tsubouchi T."/>
            <person name="Morono Y."/>
            <person name="Uchiyama I."/>
            <person name="Ito T."/>
            <person name="Fujiyama A."/>
            <person name="Inagaki F."/>
            <person name="Takami H."/>
        </authorList>
    </citation>
    <scope>NUCLEOTIDE SEQUENCE</scope>
    <source>
        <strain evidence="2">Expedition CK06-06</strain>
    </source>
</reference>
<dbReference type="Gene3D" id="3.40.50.720">
    <property type="entry name" value="NAD(P)-binding Rossmann-like Domain"/>
    <property type="match status" value="1"/>
</dbReference>
<protein>
    <recommendedName>
        <fullName evidence="1">Polysaccharide biosynthesis protein CapD-like domain-containing protein</fullName>
    </recommendedName>
</protein>
<dbReference type="AlphaFoldDB" id="X1KIX0"/>
<organism evidence="2">
    <name type="scientific">marine sediment metagenome</name>
    <dbReference type="NCBI Taxonomy" id="412755"/>
    <lineage>
        <taxon>unclassified sequences</taxon>
        <taxon>metagenomes</taxon>
        <taxon>ecological metagenomes</taxon>
    </lineage>
</organism>
<dbReference type="Pfam" id="PF02719">
    <property type="entry name" value="Polysacc_synt_2"/>
    <property type="match status" value="1"/>
</dbReference>
<dbReference type="EMBL" id="BARV01009998">
    <property type="protein sequence ID" value="GAI06643.1"/>
    <property type="molecule type" value="Genomic_DNA"/>
</dbReference>